<feature type="domain" description="Polysaccharide pyruvyl transferase" evidence="1">
    <location>
        <begin position="13"/>
        <end position="315"/>
    </location>
</feature>
<gene>
    <name evidence="2" type="ORF">RM553_05480</name>
</gene>
<evidence type="ECO:0000259" key="1">
    <source>
        <dbReference type="Pfam" id="PF04230"/>
    </source>
</evidence>
<keyword evidence="2" id="KW-0808">Transferase</keyword>
<dbReference type="Pfam" id="PF04230">
    <property type="entry name" value="PS_pyruv_trans"/>
    <property type="match status" value="1"/>
</dbReference>
<sequence>MKIGILSLPMWNNYGGILQAYALQSVLKDLGHETEFINRHHPKPSFISEKKNKFKRFLKQNLISKENTVFYPDYRQKNYISTNTLEFIKREIKPITAVLVENDHMKSIGENYDAIIVGSDQVWRPRYVPDIYNYFLDFASEDVIKISFAASFGTDKWEYSPEETKVCRRLLQNFNRVSVREDSAVALVKEKFNVKAEHTLDPTMLLDKSRYLDLVRKYEKERPSKGDLFTYILDSNLDNDTIVGKVSSRLNLKPFEVMPKPFDKDFNHEVQEYIFPQLTKWLKAFNDAEFVIADSFHGCVFSIIFNKPFIAIGNKERGLARFKSLLKMFQLEDRLILSPAELNEDLIDSKINWTTVNGILENKKKVSFSFLQEALTEKEK</sequence>
<dbReference type="GO" id="GO:0016757">
    <property type="term" value="F:glycosyltransferase activity"/>
    <property type="evidence" value="ECO:0007669"/>
    <property type="project" value="UniProtKB-KW"/>
</dbReference>
<accession>A0ABU3C872</accession>
<keyword evidence="2" id="KW-0328">Glycosyltransferase</keyword>
<evidence type="ECO:0000313" key="2">
    <source>
        <dbReference type="EMBL" id="MDT0642280.1"/>
    </source>
</evidence>
<dbReference type="Proteomes" id="UP001262889">
    <property type="component" value="Unassembled WGS sequence"/>
</dbReference>
<keyword evidence="3" id="KW-1185">Reference proteome</keyword>
<organism evidence="2 3">
    <name type="scientific">Autumnicola tepida</name>
    <dbReference type="NCBI Taxonomy" id="3075595"/>
    <lineage>
        <taxon>Bacteria</taxon>
        <taxon>Pseudomonadati</taxon>
        <taxon>Bacteroidota</taxon>
        <taxon>Flavobacteriia</taxon>
        <taxon>Flavobacteriales</taxon>
        <taxon>Flavobacteriaceae</taxon>
        <taxon>Autumnicola</taxon>
    </lineage>
</organism>
<dbReference type="InterPro" id="IPR007345">
    <property type="entry name" value="Polysacch_pyruvyl_Trfase"/>
</dbReference>
<protein>
    <submittedName>
        <fullName evidence="2">Polysaccharide pyruvyl transferase family protein</fullName>
        <ecNumber evidence="2">2.4.-.-</ecNumber>
    </submittedName>
</protein>
<dbReference type="EC" id="2.4.-.-" evidence="2"/>
<dbReference type="EMBL" id="JAVRHQ010000004">
    <property type="protein sequence ID" value="MDT0642280.1"/>
    <property type="molecule type" value="Genomic_DNA"/>
</dbReference>
<dbReference type="RefSeq" id="WP_311533952.1">
    <property type="nucleotide sequence ID" value="NZ_JAVRHQ010000004.1"/>
</dbReference>
<comment type="caution">
    <text evidence="2">The sequence shown here is derived from an EMBL/GenBank/DDBJ whole genome shotgun (WGS) entry which is preliminary data.</text>
</comment>
<reference evidence="2 3" key="1">
    <citation type="submission" date="2023-09" db="EMBL/GenBank/DDBJ databases">
        <authorList>
            <person name="Rey-Velasco X."/>
        </authorList>
    </citation>
    <scope>NUCLEOTIDE SEQUENCE [LARGE SCALE GENOMIC DNA]</scope>
    <source>
        <strain evidence="2 3">F363</strain>
    </source>
</reference>
<evidence type="ECO:0000313" key="3">
    <source>
        <dbReference type="Proteomes" id="UP001262889"/>
    </source>
</evidence>
<name>A0ABU3C872_9FLAO</name>
<proteinExistence type="predicted"/>